<evidence type="ECO:0000259" key="8">
    <source>
        <dbReference type="PROSITE" id="PS51007"/>
    </source>
</evidence>
<dbReference type="RefSeq" id="WP_094456652.1">
    <property type="nucleotide sequence ID" value="NZ_NOXU01000029.1"/>
</dbReference>
<keyword evidence="7" id="KW-0732">Signal</keyword>
<dbReference type="InterPro" id="IPR009056">
    <property type="entry name" value="Cyt_c-like_dom"/>
</dbReference>
<evidence type="ECO:0000256" key="1">
    <source>
        <dbReference type="ARBA" id="ARBA00022448"/>
    </source>
</evidence>
<evidence type="ECO:0000313" key="10">
    <source>
        <dbReference type="Proteomes" id="UP000216998"/>
    </source>
</evidence>
<dbReference type="AlphaFoldDB" id="A0A255YYG4"/>
<evidence type="ECO:0000256" key="4">
    <source>
        <dbReference type="ARBA" id="ARBA00022982"/>
    </source>
</evidence>
<evidence type="ECO:0000256" key="2">
    <source>
        <dbReference type="ARBA" id="ARBA00022617"/>
    </source>
</evidence>
<accession>A0A255YYG4</accession>
<keyword evidence="2 6" id="KW-0349">Heme</keyword>
<keyword evidence="4" id="KW-0249">Electron transport</keyword>
<feature type="domain" description="Cytochrome c" evidence="8">
    <location>
        <begin position="24"/>
        <end position="139"/>
    </location>
</feature>
<evidence type="ECO:0000256" key="3">
    <source>
        <dbReference type="ARBA" id="ARBA00022723"/>
    </source>
</evidence>
<dbReference type="GO" id="GO:0009055">
    <property type="term" value="F:electron transfer activity"/>
    <property type="evidence" value="ECO:0007669"/>
    <property type="project" value="InterPro"/>
</dbReference>
<dbReference type="GO" id="GO:0020037">
    <property type="term" value="F:heme binding"/>
    <property type="evidence" value="ECO:0007669"/>
    <property type="project" value="InterPro"/>
</dbReference>
<keyword evidence="5 6" id="KW-0408">Iron</keyword>
<reference evidence="9 10" key="1">
    <citation type="submission" date="2017-07" db="EMBL/GenBank/DDBJ databases">
        <title>Niveispirillum cyanobacteriorum sp. nov., isolated from cyanobacterial aggregates in a eutrophic lake.</title>
        <authorList>
            <person name="Cai H."/>
        </authorList>
    </citation>
    <scope>NUCLEOTIDE SEQUENCE [LARGE SCALE GENOMIC DNA]</scope>
    <source>
        <strain evidence="10">TH1-14</strain>
    </source>
</reference>
<evidence type="ECO:0000313" key="9">
    <source>
        <dbReference type="EMBL" id="OYQ34242.1"/>
    </source>
</evidence>
<evidence type="ECO:0000256" key="6">
    <source>
        <dbReference type="PROSITE-ProRule" id="PRU00433"/>
    </source>
</evidence>
<dbReference type="Proteomes" id="UP000216998">
    <property type="component" value="Unassembled WGS sequence"/>
</dbReference>
<dbReference type="EMBL" id="NOXU01000029">
    <property type="protein sequence ID" value="OYQ34242.1"/>
    <property type="molecule type" value="Genomic_DNA"/>
</dbReference>
<dbReference type="InterPro" id="IPR002327">
    <property type="entry name" value="Cyt_c_1A/1B"/>
</dbReference>
<dbReference type="SUPFAM" id="SSF46626">
    <property type="entry name" value="Cytochrome c"/>
    <property type="match status" value="1"/>
</dbReference>
<dbReference type="GO" id="GO:0046872">
    <property type="term" value="F:metal ion binding"/>
    <property type="evidence" value="ECO:0007669"/>
    <property type="project" value="UniProtKB-KW"/>
</dbReference>
<dbReference type="OrthoDB" id="9805828at2"/>
<name>A0A255YYG4_9PROT</name>
<gene>
    <name evidence="9" type="ORF">CHU95_12400</name>
</gene>
<dbReference type="PROSITE" id="PS51007">
    <property type="entry name" value="CYTC"/>
    <property type="match status" value="1"/>
</dbReference>
<dbReference type="Gene3D" id="1.10.760.10">
    <property type="entry name" value="Cytochrome c-like domain"/>
    <property type="match status" value="1"/>
</dbReference>
<comment type="caution">
    <text evidence="9">The sequence shown here is derived from an EMBL/GenBank/DDBJ whole genome shotgun (WGS) entry which is preliminary data.</text>
</comment>
<keyword evidence="10" id="KW-1185">Reference proteome</keyword>
<protein>
    <submittedName>
        <fullName evidence="9">Cytochrome C</fullName>
    </submittedName>
</protein>
<dbReference type="PRINTS" id="PR00604">
    <property type="entry name" value="CYTCHRMECIAB"/>
</dbReference>
<dbReference type="PANTHER" id="PTHR11961">
    <property type="entry name" value="CYTOCHROME C"/>
    <property type="match status" value="1"/>
</dbReference>
<organism evidence="9 10">
    <name type="scientific">Niveispirillum lacus</name>
    <dbReference type="NCBI Taxonomy" id="1981099"/>
    <lineage>
        <taxon>Bacteria</taxon>
        <taxon>Pseudomonadati</taxon>
        <taxon>Pseudomonadota</taxon>
        <taxon>Alphaproteobacteria</taxon>
        <taxon>Rhodospirillales</taxon>
        <taxon>Azospirillaceae</taxon>
        <taxon>Niveispirillum</taxon>
    </lineage>
</organism>
<keyword evidence="3 6" id="KW-0479">Metal-binding</keyword>
<evidence type="ECO:0000256" key="5">
    <source>
        <dbReference type="ARBA" id="ARBA00023004"/>
    </source>
</evidence>
<feature type="chain" id="PRO_5012423039" evidence="7">
    <location>
        <begin position="24"/>
        <end position="139"/>
    </location>
</feature>
<evidence type="ECO:0000256" key="7">
    <source>
        <dbReference type="SAM" id="SignalP"/>
    </source>
</evidence>
<keyword evidence="1" id="KW-0813">Transport</keyword>
<feature type="signal peptide" evidence="7">
    <location>
        <begin position="1"/>
        <end position="23"/>
    </location>
</feature>
<dbReference type="InterPro" id="IPR036909">
    <property type="entry name" value="Cyt_c-like_dom_sf"/>
</dbReference>
<proteinExistence type="predicted"/>
<sequence length="139" mass="14756">MKSLLAAVALTGVTLMSAGTAMAQDAAKGEAVFKKCMACHRVGPDAKNLVGPILNGVVGRTAGKVEGYKYSQINHNAGEAGLVWTEANIVEYLADPQGYLKKFLTEKGKADLAVGATKMAFKLPNEQERKDVVAFLKTK</sequence>
<dbReference type="Pfam" id="PF00034">
    <property type="entry name" value="Cytochrom_C"/>
    <property type="match status" value="1"/>
</dbReference>